<evidence type="ECO:0000313" key="2">
    <source>
        <dbReference type="EMBL" id="AXF40811.1"/>
    </source>
</evidence>
<dbReference type="InterPro" id="IPR015241">
    <property type="entry name" value="MotA_Tscrpt_reg_C"/>
</dbReference>
<name>A0A345AV78_9CAUD</name>
<dbReference type="GeneID" id="55810273"/>
<dbReference type="Pfam" id="PF09158">
    <property type="entry name" value="MotCF"/>
    <property type="match status" value="1"/>
</dbReference>
<dbReference type="EMBL" id="MH460829">
    <property type="protein sequence ID" value="AXF40811.1"/>
    <property type="molecule type" value="Genomic_DNA"/>
</dbReference>
<dbReference type="KEGG" id="vg:55810273"/>
<dbReference type="InterPro" id="IPR036388">
    <property type="entry name" value="WH-like_DNA-bd_sf"/>
</dbReference>
<dbReference type="Gene3D" id="3.90.1150.20">
    <property type="entry name" value="Transcription regulator MotA, C-terminal domain"/>
    <property type="match status" value="1"/>
</dbReference>
<evidence type="ECO:0000259" key="1">
    <source>
        <dbReference type="Pfam" id="PF09158"/>
    </source>
</evidence>
<dbReference type="InterPro" id="IPR036474">
    <property type="entry name" value="MotA_Tscrpt_reg_C_sf"/>
</dbReference>
<protein>
    <submittedName>
        <fullName evidence="2">Activator of middle period transcription</fullName>
    </submittedName>
</protein>
<sequence length="205" mass="23500">MDKLFYLRQASKQLNLCNVPSDQGLKLLLKLYGTQYHTKDELGDHLEELLQCGLIEESNDMYIISVLGDELVETAMNLFVAAERPDLLVKRNGSTKREITKDMESCRDHAVEYLKGKIAIKEVTTSRSNIFIIFEKRCKGIGSIEIKNKPEIRVCIRKPSQETIDLFASIGMTYRSAPAQTYFDMPRSLENIEILIDTIIKFFNI</sequence>
<dbReference type="Gene3D" id="1.10.10.10">
    <property type="entry name" value="Winged helix-like DNA-binding domain superfamily/Winged helix DNA-binding domain"/>
    <property type="match status" value="1"/>
</dbReference>
<dbReference type="RefSeq" id="YP_009881012.1">
    <property type="nucleotide sequence ID" value="NC_049438.1"/>
</dbReference>
<gene>
    <name evidence="2" type="primary">motA</name>
    <name evidence="2" type="ORF">Ac3_250</name>
</gene>
<proteinExistence type="predicted"/>
<organism evidence="2 3">
    <name type="scientific">Acinetobacter phage vB_ApiM_fHyAci03</name>
    <dbReference type="NCBI Taxonomy" id="2269366"/>
    <lineage>
        <taxon>Viruses</taxon>
        <taxon>Duplodnaviria</taxon>
        <taxon>Heunggongvirae</taxon>
        <taxon>Uroviricota</taxon>
        <taxon>Caudoviricetes</taxon>
        <taxon>Pantevenvirales</taxon>
        <taxon>Straboviridae</taxon>
        <taxon>Twarogvirinae</taxon>
        <taxon>Lazarusvirus</taxon>
        <taxon>Lazarusvirus fhyacithree</taxon>
    </lineage>
</organism>
<dbReference type="Proteomes" id="UP000255697">
    <property type="component" value="Segment"/>
</dbReference>
<accession>A0A345AV78</accession>
<keyword evidence="3" id="KW-1185">Reference proteome</keyword>
<reference evidence="3" key="1">
    <citation type="submission" date="2018-06" db="EMBL/GenBank/DDBJ databases">
        <title>Whole genome analysis of phage vB_ApiM_fHyAci03 infecting Acinetobacter pittii.</title>
        <authorList>
            <person name="Kiljunen S."/>
            <person name="Wicklund A."/>
            <person name="Skurnik M."/>
        </authorList>
    </citation>
    <scope>NUCLEOTIDE SEQUENCE [LARGE SCALE GENOMIC DNA]</scope>
</reference>
<dbReference type="SUPFAM" id="SSF69652">
    <property type="entry name" value="DNA-binding C-terminal domain of the transcription factor MotA"/>
    <property type="match status" value="1"/>
</dbReference>
<evidence type="ECO:0000313" key="3">
    <source>
        <dbReference type="Proteomes" id="UP000255697"/>
    </source>
</evidence>
<feature type="domain" description="Transcription regulator MotA C-terminal" evidence="1">
    <location>
        <begin position="99"/>
        <end position="196"/>
    </location>
</feature>